<dbReference type="RefSeq" id="WP_004412655.1">
    <property type="nucleotide sequence ID" value="NZ_ACZV01000004.1"/>
</dbReference>
<dbReference type="GO" id="GO:0003677">
    <property type="term" value="F:DNA binding"/>
    <property type="evidence" value="ECO:0007669"/>
    <property type="project" value="UniProtKB-KW"/>
</dbReference>
<dbReference type="GO" id="GO:1904680">
    <property type="term" value="F:peptide transmembrane transporter activity"/>
    <property type="evidence" value="ECO:0007669"/>
    <property type="project" value="TreeGrafter"/>
</dbReference>
<dbReference type="EMBL" id="ACZV01000004">
    <property type="protein sequence ID" value="EEX94657.1"/>
    <property type="molecule type" value="Genomic_DNA"/>
</dbReference>
<comment type="caution">
    <text evidence="5">The sequence shown here is derived from an EMBL/GenBank/DDBJ whole genome shotgun (WGS) entry which is preliminary data.</text>
</comment>
<dbReference type="Pfam" id="PF12793">
    <property type="entry name" value="SgrR_N"/>
    <property type="match status" value="1"/>
</dbReference>
<keyword evidence="1" id="KW-0238">DNA-binding</keyword>
<organism evidence="5 6">
    <name type="scientific">Vibrio orientalis CIP 102891 = ATCC 33934</name>
    <dbReference type="NCBI Taxonomy" id="675816"/>
    <lineage>
        <taxon>Bacteria</taxon>
        <taxon>Pseudomonadati</taxon>
        <taxon>Pseudomonadota</taxon>
        <taxon>Gammaproteobacteria</taxon>
        <taxon>Vibrionales</taxon>
        <taxon>Vibrionaceae</taxon>
        <taxon>Vibrio</taxon>
        <taxon>Vibrio oreintalis group</taxon>
    </lineage>
</organism>
<evidence type="ECO:0000259" key="2">
    <source>
        <dbReference type="Pfam" id="PF00496"/>
    </source>
</evidence>
<sequence>MKNLKRKLELYEQLFRTFGPGESHCQIGQLASLWHVTERYVFTLLRAMEESGWINWQASSGRHKKASLECRVEPMNACYQAAEQLAELGRVDELLKILSFGGRDAGKELQIFLNHPNPSAQQIVYIPFHRAIEPLHPHKVLRRTERFLVMQTYQRLTKVANNELEGDLAYHWASNTNGTVWTFQVRNNIQFHDGHPLSMQDIVRSLEGFISHRHWAACYQHVESFRAISGNVIEVKLNQTDWHLPRMFAKAEASIFRYGASLNPVGSGAFYLDVFSTNMLRLNRNPLYSHRAPIIDRVEIWFYPDWAVSKQCSHNQLRIQMPENTATIESNFPATFMLISNPLIPKESRVVAVEDTSDAQQLFAENGLQGDSALVIDYGDYHATKDALLCSIIEEDDGYAAWLSLFLRCPFETLKLADDVLLAIQSQLKAIRSEPDVTKSLSLMNNLRAWLNEQRIMTELKQENFRLEVSERIKGSAVDGFGWCQLGKLWINQG</sequence>
<evidence type="ECO:0000256" key="1">
    <source>
        <dbReference type="ARBA" id="ARBA00023125"/>
    </source>
</evidence>
<dbReference type="PATRIC" id="fig|675816.5.peg.1526"/>
<dbReference type="PANTHER" id="PTHR30290">
    <property type="entry name" value="PERIPLASMIC BINDING COMPONENT OF ABC TRANSPORTER"/>
    <property type="match status" value="1"/>
</dbReference>
<feature type="domain" description="Solute-binding protein family 5" evidence="2">
    <location>
        <begin position="163"/>
        <end position="309"/>
    </location>
</feature>
<dbReference type="InterPro" id="IPR025370">
    <property type="entry name" value="SgrR_HTH_N"/>
</dbReference>
<evidence type="ECO:0000259" key="3">
    <source>
        <dbReference type="Pfam" id="PF12793"/>
    </source>
</evidence>
<evidence type="ECO:0000313" key="7">
    <source>
        <dbReference type="Proteomes" id="UP000003515"/>
    </source>
</evidence>
<dbReference type="SUPFAM" id="SSF53850">
    <property type="entry name" value="Periplasmic binding protein-like II"/>
    <property type="match status" value="1"/>
</dbReference>
<keyword evidence="7" id="KW-1185">Reference proteome</keyword>
<gene>
    <name evidence="4" type="ORF">VIA_001817</name>
    <name evidence="5" type="ORF">VIOR3934_20816</name>
</gene>
<reference evidence="5" key="2">
    <citation type="submission" date="2011-08" db="EMBL/GenBank/DDBJ databases">
        <authorList>
            <person name="Hoffman M."/>
            <person name="Strain E.A."/>
            <person name="Brown E."/>
            <person name="Allard M.W."/>
        </authorList>
    </citation>
    <scope>NUCLEOTIDE SEQUENCE</scope>
    <source>
        <strain evidence="5">CIP 102891</strain>
    </source>
</reference>
<dbReference type="eggNOG" id="COG4533">
    <property type="taxonomic scope" value="Bacteria"/>
</dbReference>
<reference evidence="5 6" key="3">
    <citation type="journal article" date="2012" name="Int. J. Syst. Evol. Microbiol.">
        <title>Vibrio caribbeanicus sp. nov., isolated from the marine sponge Scleritoderma cyanea.</title>
        <authorList>
            <person name="Hoffmann M."/>
            <person name="Monday S.R."/>
            <person name="Allard M.W."/>
            <person name="Strain E.A."/>
            <person name="Whittaker P."/>
            <person name="Naum M."/>
            <person name="McCarthy P.J."/>
            <person name="Lopez J.V."/>
            <person name="Fischer M."/>
            <person name="Brown E.W."/>
        </authorList>
    </citation>
    <scope>NUCLEOTIDE SEQUENCE [LARGE SCALE GENOMIC DNA]</scope>
    <source>
        <strain evidence="5">CIP 102891</strain>
        <strain evidence="6">CIP 102891 / ATCC 33934</strain>
    </source>
</reference>
<proteinExistence type="predicted"/>
<evidence type="ECO:0000313" key="6">
    <source>
        <dbReference type="Proteomes" id="UP000002817"/>
    </source>
</evidence>
<dbReference type="Pfam" id="PF00496">
    <property type="entry name" value="SBP_bac_5"/>
    <property type="match status" value="1"/>
</dbReference>
<dbReference type="STRING" id="675816.VIA_001817"/>
<dbReference type="PANTHER" id="PTHR30290:SF72">
    <property type="entry name" value="HTH-TYPE TRANSCRIPTIONAL REGULATOR SGRR"/>
    <property type="match status" value="1"/>
</dbReference>
<protein>
    <submittedName>
        <fullName evidence="4">Oligopeptide ABC transporter periplasmic oligopeptide-binding protein OppA</fullName>
    </submittedName>
</protein>
<dbReference type="InterPro" id="IPR000914">
    <property type="entry name" value="SBP_5_dom"/>
</dbReference>
<dbReference type="GO" id="GO:0015833">
    <property type="term" value="P:peptide transport"/>
    <property type="evidence" value="ECO:0007669"/>
    <property type="project" value="TreeGrafter"/>
</dbReference>
<dbReference type="InterPro" id="IPR039424">
    <property type="entry name" value="SBP_5"/>
</dbReference>
<evidence type="ECO:0000313" key="4">
    <source>
        <dbReference type="EMBL" id="EEX94657.1"/>
    </source>
</evidence>
<accession>C9QEU7</accession>
<dbReference type="Proteomes" id="UP000003515">
    <property type="component" value="Unassembled WGS sequence"/>
</dbReference>
<dbReference type="Gene3D" id="3.40.190.10">
    <property type="entry name" value="Periplasmic binding protein-like II"/>
    <property type="match status" value="1"/>
</dbReference>
<dbReference type="Proteomes" id="UP000002817">
    <property type="component" value="Unassembled WGS sequence"/>
</dbReference>
<evidence type="ECO:0000313" key="5">
    <source>
        <dbReference type="EMBL" id="EGU51354.1"/>
    </source>
</evidence>
<reference evidence="4 7" key="1">
    <citation type="submission" date="2009-10" db="EMBL/GenBank/DDBJ databases">
        <authorList>
            <consortium name="Los Alamos National Laboratory (LANL)"/>
            <consortium name="National Microbial Pathogen Data Resource (NMPDR)"/>
            <person name="Munk A.C."/>
            <person name="Chertkov O."/>
            <person name="Tapia R."/>
            <person name="Green L."/>
            <person name="Rogers Y."/>
            <person name="Detter J.C."/>
            <person name="Bruce D."/>
            <person name="Brettin T.S."/>
            <person name="Colwell R.R."/>
            <person name="Huq A."/>
            <person name="Grim C.J."/>
            <person name="Hasan N.A."/>
            <person name="Bartels D."/>
            <person name="Vonstein V."/>
        </authorList>
    </citation>
    <scope>NUCLEOTIDE SEQUENCE [LARGE SCALE GENOMIC DNA]</scope>
    <source>
        <strain evidence="4 7">CIP 102891</strain>
    </source>
</reference>
<name>C9QEU7_VIBOR</name>
<feature type="domain" description="Transcriptional regulator SgrR N-terminal HTH" evidence="3">
    <location>
        <begin position="6"/>
        <end position="110"/>
    </location>
</feature>
<dbReference type="AlphaFoldDB" id="C9QEU7"/>
<dbReference type="OrthoDB" id="5894719at2"/>
<dbReference type="EMBL" id="AFWH01000018">
    <property type="protein sequence ID" value="EGU51354.1"/>
    <property type="molecule type" value="Genomic_DNA"/>
</dbReference>